<dbReference type="STRING" id="342668.A0A1B8GVT6"/>
<name>A0A1B8GVT6_9PEZI</name>
<accession>A0A1B8GVT6</accession>
<dbReference type="GO" id="GO:0005634">
    <property type="term" value="C:nucleus"/>
    <property type="evidence" value="ECO:0007669"/>
    <property type="project" value="TreeGrafter"/>
</dbReference>
<feature type="domain" description="Protein kinase" evidence="10">
    <location>
        <begin position="89"/>
        <end position="438"/>
    </location>
</feature>
<evidence type="ECO:0000256" key="5">
    <source>
        <dbReference type="ARBA" id="ARBA00022777"/>
    </source>
</evidence>
<dbReference type="Pfam" id="PF00069">
    <property type="entry name" value="Pkinase"/>
    <property type="match status" value="1"/>
</dbReference>
<dbReference type="InterPro" id="IPR011009">
    <property type="entry name" value="Kinase-like_dom_sf"/>
</dbReference>
<dbReference type="PANTHER" id="PTHR47634:SF9">
    <property type="entry name" value="PROTEIN KINASE DOMAIN-CONTAINING PROTEIN-RELATED"/>
    <property type="match status" value="1"/>
</dbReference>
<dbReference type="GO" id="GO:0005524">
    <property type="term" value="F:ATP binding"/>
    <property type="evidence" value="ECO:0007669"/>
    <property type="project" value="UniProtKB-UniRule"/>
</dbReference>
<dbReference type="PANTHER" id="PTHR47634">
    <property type="entry name" value="PROTEIN KINASE DOMAIN-CONTAINING PROTEIN-RELATED"/>
    <property type="match status" value="1"/>
</dbReference>
<comment type="catalytic activity">
    <reaction evidence="7">
        <text>L-threonyl-[protein] + ATP = O-phospho-L-threonyl-[protein] + ADP + H(+)</text>
        <dbReference type="Rhea" id="RHEA:46608"/>
        <dbReference type="Rhea" id="RHEA-COMP:11060"/>
        <dbReference type="Rhea" id="RHEA-COMP:11605"/>
        <dbReference type="ChEBI" id="CHEBI:15378"/>
        <dbReference type="ChEBI" id="CHEBI:30013"/>
        <dbReference type="ChEBI" id="CHEBI:30616"/>
        <dbReference type="ChEBI" id="CHEBI:61977"/>
        <dbReference type="ChEBI" id="CHEBI:456216"/>
        <dbReference type="EC" id="2.7.11.1"/>
    </reaction>
</comment>
<dbReference type="InterPro" id="IPR017441">
    <property type="entry name" value="Protein_kinase_ATP_BS"/>
</dbReference>
<evidence type="ECO:0000256" key="2">
    <source>
        <dbReference type="ARBA" id="ARBA00022527"/>
    </source>
</evidence>
<keyword evidence="12" id="KW-1185">Reference proteome</keyword>
<dbReference type="PROSITE" id="PS50011">
    <property type="entry name" value="PROTEIN_KINASE_DOM"/>
    <property type="match status" value="1"/>
</dbReference>
<dbReference type="AlphaFoldDB" id="A0A1B8GVT6"/>
<dbReference type="EMBL" id="KV460210">
    <property type="protein sequence ID" value="OBT99951.2"/>
    <property type="molecule type" value="Genomic_DNA"/>
</dbReference>
<dbReference type="Gene3D" id="3.30.200.20">
    <property type="entry name" value="Phosphorylase Kinase, domain 1"/>
    <property type="match status" value="1"/>
</dbReference>
<dbReference type="SUPFAM" id="SSF56112">
    <property type="entry name" value="Protein kinase-like (PK-like)"/>
    <property type="match status" value="1"/>
</dbReference>
<organism evidence="11 12">
    <name type="scientific">Pseudogymnoascus verrucosus</name>
    <dbReference type="NCBI Taxonomy" id="342668"/>
    <lineage>
        <taxon>Eukaryota</taxon>
        <taxon>Fungi</taxon>
        <taxon>Dikarya</taxon>
        <taxon>Ascomycota</taxon>
        <taxon>Pezizomycotina</taxon>
        <taxon>Leotiomycetes</taxon>
        <taxon>Thelebolales</taxon>
        <taxon>Thelebolaceae</taxon>
        <taxon>Pseudogymnoascus</taxon>
    </lineage>
</organism>
<evidence type="ECO:0000256" key="6">
    <source>
        <dbReference type="ARBA" id="ARBA00022840"/>
    </source>
</evidence>
<dbReference type="PROSITE" id="PS00107">
    <property type="entry name" value="PROTEIN_KINASE_ATP"/>
    <property type="match status" value="1"/>
</dbReference>
<evidence type="ECO:0000256" key="7">
    <source>
        <dbReference type="ARBA" id="ARBA00047899"/>
    </source>
</evidence>
<keyword evidence="4 9" id="KW-0547">Nucleotide-binding</keyword>
<dbReference type="GO" id="GO:0000245">
    <property type="term" value="P:spliceosomal complex assembly"/>
    <property type="evidence" value="ECO:0007669"/>
    <property type="project" value="TreeGrafter"/>
</dbReference>
<keyword evidence="3" id="KW-0808">Transferase</keyword>
<feature type="binding site" evidence="9">
    <location>
        <position position="118"/>
    </location>
    <ligand>
        <name>ATP</name>
        <dbReference type="ChEBI" id="CHEBI:30616"/>
    </ligand>
</feature>
<reference evidence="12" key="2">
    <citation type="journal article" date="2018" name="Nat. Commun.">
        <title>Extreme sensitivity to ultraviolet light in the fungal pathogen causing white-nose syndrome of bats.</title>
        <authorList>
            <person name="Palmer J.M."/>
            <person name="Drees K.P."/>
            <person name="Foster J.T."/>
            <person name="Lindner D.L."/>
        </authorList>
    </citation>
    <scope>NUCLEOTIDE SEQUENCE [LARGE SCALE GENOMIC DNA]</scope>
    <source>
        <strain evidence="12">UAMH 10579</strain>
    </source>
</reference>
<dbReference type="InterPro" id="IPR051334">
    <property type="entry name" value="SRPK"/>
</dbReference>
<keyword evidence="2" id="KW-0723">Serine/threonine-protein kinase</keyword>
<dbReference type="Proteomes" id="UP000091956">
    <property type="component" value="Unassembled WGS sequence"/>
</dbReference>
<dbReference type="GO" id="GO:0050684">
    <property type="term" value="P:regulation of mRNA processing"/>
    <property type="evidence" value="ECO:0007669"/>
    <property type="project" value="TreeGrafter"/>
</dbReference>
<evidence type="ECO:0000256" key="1">
    <source>
        <dbReference type="ARBA" id="ARBA00012513"/>
    </source>
</evidence>
<dbReference type="RefSeq" id="XP_018133684.2">
    <property type="nucleotide sequence ID" value="XM_018271339.2"/>
</dbReference>
<evidence type="ECO:0000256" key="8">
    <source>
        <dbReference type="ARBA" id="ARBA00048679"/>
    </source>
</evidence>
<reference evidence="11 12" key="1">
    <citation type="submission" date="2016-03" db="EMBL/GenBank/DDBJ databases">
        <title>Comparative genomics of Pseudogymnoascus destructans, the fungus causing white-nose syndrome of bats.</title>
        <authorList>
            <person name="Palmer J.M."/>
            <person name="Drees K.P."/>
            <person name="Foster J.T."/>
            <person name="Lindner D.L."/>
        </authorList>
    </citation>
    <scope>NUCLEOTIDE SEQUENCE [LARGE SCALE GENOMIC DNA]</scope>
    <source>
        <strain evidence="11 12">UAMH 10579</strain>
    </source>
</reference>
<evidence type="ECO:0000256" key="3">
    <source>
        <dbReference type="ARBA" id="ARBA00022679"/>
    </source>
</evidence>
<evidence type="ECO:0000259" key="10">
    <source>
        <dbReference type="PROSITE" id="PS50011"/>
    </source>
</evidence>
<evidence type="ECO:0000256" key="9">
    <source>
        <dbReference type="PROSITE-ProRule" id="PRU10141"/>
    </source>
</evidence>
<evidence type="ECO:0000313" key="11">
    <source>
        <dbReference type="EMBL" id="OBT99951.2"/>
    </source>
</evidence>
<dbReference type="GeneID" id="28835210"/>
<evidence type="ECO:0000313" key="12">
    <source>
        <dbReference type="Proteomes" id="UP000091956"/>
    </source>
</evidence>
<evidence type="ECO:0000256" key="4">
    <source>
        <dbReference type="ARBA" id="ARBA00022741"/>
    </source>
</evidence>
<keyword evidence="6 9" id="KW-0067">ATP-binding</keyword>
<proteinExistence type="predicted"/>
<dbReference type="Gene3D" id="1.10.510.10">
    <property type="entry name" value="Transferase(Phosphotransferase) domain 1"/>
    <property type="match status" value="1"/>
</dbReference>
<protein>
    <recommendedName>
        <fullName evidence="1">non-specific serine/threonine protein kinase</fullName>
        <ecNumber evidence="1">2.7.11.1</ecNumber>
    </recommendedName>
</protein>
<dbReference type="SMART" id="SM00220">
    <property type="entry name" value="S_TKc"/>
    <property type="match status" value="1"/>
</dbReference>
<dbReference type="GO" id="GO:0005737">
    <property type="term" value="C:cytoplasm"/>
    <property type="evidence" value="ECO:0007669"/>
    <property type="project" value="TreeGrafter"/>
</dbReference>
<dbReference type="GO" id="GO:0004674">
    <property type="term" value="F:protein serine/threonine kinase activity"/>
    <property type="evidence" value="ECO:0007669"/>
    <property type="project" value="UniProtKB-KW"/>
</dbReference>
<comment type="catalytic activity">
    <reaction evidence="8">
        <text>L-seryl-[protein] + ATP = O-phospho-L-seryl-[protein] + ADP + H(+)</text>
        <dbReference type="Rhea" id="RHEA:17989"/>
        <dbReference type="Rhea" id="RHEA-COMP:9863"/>
        <dbReference type="Rhea" id="RHEA-COMP:11604"/>
        <dbReference type="ChEBI" id="CHEBI:15378"/>
        <dbReference type="ChEBI" id="CHEBI:29999"/>
        <dbReference type="ChEBI" id="CHEBI:30616"/>
        <dbReference type="ChEBI" id="CHEBI:83421"/>
        <dbReference type="ChEBI" id="CHEBI:456216"/>
        <dbReference type="EC" id="2.7.11.1"/>
    </reaction>
</comment>
<dbReference type="EC" id="2.7.11.1" evidence="1"/>
<dbReference type="InterPro" id="IPR000719">
    <property type="entry name" value="Prot_kinase_dom"/>
</dbReference>
<gene>
    <name evidence="11" type="ORF">VE01_01824</name>
</gene>
<sequence length="450" mass="51147">MHSPSLWSYYGRILIPTFPRFSYCKSLPRHSPCTAINNYKTNYLMVSTYRASNRSENEYVYIEDVEPMDRYRPGGYHLVSIGDKLRDRYRVVHKLGHGGYSTTWLARDERSQKLVAIKVGTAESNPRKVNVLSALATTAQDTTARERCGRVIIPSILDRFDIQGHNGIHPCYVTALGQASISEALEASDTVMFQLDVARALVAQLALGVAFIHSQGIVHGDIHLGNVLLQFPPEVDQLSDEQLYEKYGPPTTEPVVRFDGQKLPPGIPTHGTVPVWLGKPSDEVRLPEAKILLMDFGEAFEPAREEKYVSHTPLCTRPPEAHFEPSKPLSFPSDVWSLACAIWSILGQRPLFDPWLANIDDVTRWQVDAFGILPPEWWLLWEDRDRFRFSTQEPRQKEGMGLFEQDEEKALLAMLRSMLRYEPGDRSTAGEVLGSEWMSKWAMPEYKKIL</sequence>
<keyword evidence="5" id="KW-0418">Kinase</keyword>